<dbReference type="EMBL" id="CAAKMV010000128">
    <property type="protein sequence ID" value="VIO57326.1"/>
    <property type="molecule type" value="Genomic_DNA"/>
</dbReference>
<dbReference type="EMBL" id="CAJPIJ010000159">
    <property type="protein sequence ID" value="CAG1997208.1"/>
    <property type="molecule type" value="Genomic_DNA"/>
</dbReference>
<sequence length="90" mass="10337">MSETRTLSNQSMGFALFINPRKSFVNENHHNPHTVKRFGLVQMVVAIHTFNFRFASGRSFNTSEEEAPPAIRTRRPELDLQATYQTTLVL</sequence>
<accession>A0A4E9ECW5</accession>
<evidence type="ECO:0000313" key="2">
    <source>
        <dbReference type="EMBL" id="VIO57326.1"/>
    </source>
</evidence>
<proteinExistence type="predicted"/>
<reference evidence="2" key="1">
    <citation type="submission" date="2019-04" db="EMBL/GenBank/DDBJ databases">
        <authorList>
            <person name="Melise S."/>
            <person name="Noan J."/>
            <person name="Okalmin O."/>
        </authorList>
    </citation>
    <scope>NUCLEOTIDE SEQUENCE</scope>
    <source>
        <strain evidence="2">FN9</strain>
    </source>
</reference>
<gene>
    <name evidence="2" type="ORF">FUG_LOCUS245082</name>
    <name evidence="1" type="ORF">MDCFG202_LOCUS409556</name>
</gene>
<dbReference type="Proteomes" id="UP000746612">
    <property type="component" value="Unassembled WGS sequence"/>
</dbReference>
<evidence type="ECO:0000313" key="1">
    <source>
        <dbReference type="EMBL" id="CAG1997208.1"/>
    </source>
</evidence>
<reference evidence="1" key="2">
    <citation type="submission" date="2021-03" db="EMBL/GenBank/DDBJ databases">
        <authorList>
            <person name="Alouane T."/>
            <person name="Langin T."/>
            <person name="Bonhomme L."/>
        </authorList>
    </citation>
    <scope>NUCLEOTIDE SEQUENCE</scope>
    <source>
        <strain evidence="1">MDC_Fg202</strain>
    </source>
</reference>
<organism evidence="2">
    <name type="scientific">Gibberella zeae</name>
    <name type="common">Wheat head blight fungus</name>
    <name type="synonym">Fusarium graminearum</name>
    <dbReference type="NCBI Taxonomy" id="5518"/>
    <lineage>
        <taxon>Eukaryota</taxon>
        <taxon>Fungi</taxon>
        <taxon>Dikarya</taxon>
        <taxon>Ascomycota</taxon>
        <taxon>Pezizomycotina</taxon>
        <taxon>Sordariomycetes</taxon>
        <taxon>Hypocreomycetidae</taxon>
        <taxon>Hypocreales</taxon>
        <taxon>Nectriaceae</taxon>
        <taxon>Fusarium</taxon>
    </lineage>
</organism>
<protein>
    <submittedName>
        <fullName evidence="2">Uncharacterized protein</fullName>
    </submittedName>
</protein>
<dbReference type="AlphaFoldDB" id="A0A4E9ECW5"/>
<name>A0A4E9ECW5_GIBZA</name>